<feature type="compositionally biased region" description="Basic and acidic residues" evidence="1">
    <location>
        <begin position="94"/>
        <end position="105"/>
    </location>
</feature>
<protein>
    <submittedName>
        <fullName evidence="3">Uncharacterized protein</fullName>
    </submittedName>
</protein>
<proteinExistence type="predicted"/>
<dbReference type="EMBL" id="MF276976">
    <property type="protein sequence ID" value="AWI68068.1"/>
    <property type="molecule type" value="Genomic_DNA"/>
</dbReference>
<geneLocation type="chloroplast" evidence="3"/>
<evidence type="ECO:0000256" key="1">
    <source>
        <dbReference type="SAM" id="MobiDB-lite"/>
    </source>
</evidence>
<keyword evidence="2" id="KW-1133">Transmembrane helix</keyword>
<evidence type="ECO:0000256" key="2">
    <source>
        <dbReference type="SAM" id="Phobius"/>
    </source>
</evidence>
<dbReference type="AlphaFoldDB" id="A0A2U8GHK4"/>
<keyword evidence="2" id="KW-0472">Membrane</keyword>
<reference evidence="3" key="1">
    <citation type="journal article" date="2018" name="Am. J. Bot.">
        <title>Organellar phylogenomics inform systematics in the green algal family Hydrodictyaceae (Chlorophyceae) and provide clues to the complex evolutionary history of plastid genomes in the green algal tree of life.</title>
        <authorList>
            <person name="McManus H.A."/>
            <person name="Fucikova K."/>
            <person name="Lewis P.O."/>
            <person name="Lewis L.A."/>
            <person name="Karol K.G."/>
        </authorList>
    </citation>
    <scope>NUCLEOTIDE SEQUENCE</scope>
</reference>
<keyword evidence="3" id="KW-0934">Plastid</keyword>
<evidence type="ECO:0000313" key="3">
    <source>
        <dbReference type="EMBL" id="AWI68068.1"/>
    </source>
</evidence>
<sequence length="105" mass="12556">MLFLMKTNFGLSVIHFFFTLLFFLLFRFFRLFASAFHFGSAFRSFTLRSRAEQRSSTLAVWFFGSSRLCFGSFAPRNRSKEPRNRMRRTKTQWKRAELREGSAEE</sequence>
<keyword evidence="3" id="KW-0150">Chloroplast</keyword>
<accession>A0A2U8GHK4</accession>
<organism evidence="3">
    <name type="scientific">Lacunastrum gracillimum</name>
    <dbReference type="NCBI Taxonomy" id="427913"/>
    <lineage>
        <taxon>Eukaryota</taxon>
        <taxon>Viridiplantae</taxon>
        <taxon>Chlorophyta</taxon>
        <taxon>core chlorophytes</taxon>
        <taxon>Chlorophyceae</taxon>
        <taxon>CS clade</taxon>
        <taxon>Sphaeropleales</taxon>
        <taxon>Hydrodictyaceae</taxon>
        <taxon>Lacunastrum</taxon>
    </lineage>
</organism>
<name>A0A2U8GHK4_9CHLO</name>
<dbReference type="GeneID" id="36951507"/>
<feature type="transmembrane region" description="Helical" evidence="2">
    <location>
        <begin position="12"/>
        <end position="38"/>
    </location>
</feature>
<keyword evidence="2" id="KW-0812">Transmembrane</keyword>
<feature type="region of interest" description="Disordered" evidence="1">
    <location>
        <begin position="75"/>
        <end position="105"/>
    </location>
</feature>
<dbReference type="RefSeq" id="YP_009491904.1">
    <property type="nucleotide sequence ID" value="NC_037918.1"/>
</dbReference>